<comment type="caution">
    <text evidence="1">The sequence shown here is derived from an EMBL/GenBank/DDBJ whole genome shotgun (WGS) entry which is preliminary data.</text>
</comment>
<gene>
    <name evidence="1" type="ORF">E2C01_082130</name>
</gene>
<evidence type="ECO:0000313" key="1">
    <source>
        <dbReference type="EMBL" id="MPC87272.1"/>
    </source>
</evidence>
<organism evidence="1 2">
    <name type="scientific">Portunus trituberculatus</name>
    <name type="common">Swimming crab</name>
    <name type="synonym">Neptunus trituberculatus</name>
    <dbReference type="NCBI Taxonomy" id="210409"/>
    <lineage>
        <taxon>Eukaryota</taxon>
        <taxon>Metazoa</taxon>
        <taxon>Ecdysozoa</taxon>
        <taxon>Arthropoda</taxon>
        <taxon>Crustacea</taxon>
        <taxon>Multicrustacea</taxon>
        <taxon>Malacostraca</taxon>
        <taxon>Eumalacostraca</taxon>
        <taxon>Eucarida</taxon>
        <taxon>Decapoda</taxon>
        <taxon>Pleocyemata</taxon>
        <taxon>Brachyura</taxon>
        <taxon>Eubrachyura</taxon>
        <taxon>Portunoidea</taxon>
        <taxon>Portunidae</taxon>
        <taxon>Portuninae</taxon>
        <taxon>Portunus</taxon>
    </lineage>
</organism>
<reference evidence="1 2" key="1">
    <citation type="submission" date="2019-05" db="EMBL/GenBank/DDBJ databases">
        <title>Another draft genome of Portunus trituberculatus and its Hox gene families provides insights of decapod evolution.</title>
        <authorList>
            <person name="Jeong J.-H."/>
            <person name="Song I."/>
            <person name="Kim S."/>
            <person name="Choi T."/>
            <person name="Kim D."/>
            <person name="Ryu S."/>
            <person name="Kim W."/>
        </authorList>
    </citation>
    <scope>NUCLEOTIDE SEQUENCE [LARGE SCALE GENOMIC DNA]</scope>
    <source>
        <tissue evidence="1">Muscle</tissue>
    </source>
</reference>
<keyword evidence="2" id="KW-1185">Reference proteome</keyword>
<dbReference type="AlphaFoldDB" id="A0A5B7ITQ1"/>
<accession>A0A5B7ITQ1</accession>
<dbReference type="EMBL" id="VSRR010073997">
    <property type="protein sequence ID" value="MPC87272.1"/>
    <property type="molecule type" value="Genomic_DNA"/>
</dbReference>
<proteinExistence type="predicted"/>
<sequence length="80" mass="9074">MAWGKQWQVKFAAEKTQAVVISRSREDIRLIEGQLKFGEDTLAIKESINILGLEVDSKLSFDFQLENEAPTRCQGPHDIV</sequence>
<dbReference type="Proteomes" id="UP000324222">
    <property type="component" value="Unassembled WGS sequence"/>
</dbReference>
<evidence type="ECO:0000313" key="2">
    <source>
        <dbReference type="Proteomes" id="UP000324222"/>
    </source>
</evidence>
<protein>
    <submittedName>
        <fullName evidence="1">Uncharacterized protein</fullName>
    </submittedName>
</protein>
<name>A0A5B7ITQ1_PORTR</name>